<reference evidence="3" key="1">
    <citation type="submission" date="2017-01" db="EMBL/GenBank/DDBJ databases">
        <authorList>
            <person name="Wang Y."/>
            <person name="White M."/>
            <person name="Kvist S."/>
            <person name="Moncalvo J.-M."/>
        </authorList>
    </citation>
    <scope>NUCLEOTIDE SEQUENCE [LARGE SCALE GENOMIC DNA]</scope>
    <source>
        <strain evidence="3">COL-18-3</strain>
    </source>
</reference>
<feature type="chain" id="PRO_5010290744" evidence="1">
    <location>
        <begin position="20"/>
        <end position="151"/>
    </location>
</feature>
<evidence type="ECO:0000313" key="2">
    <source>
        <dbReference type="EMBL" id="OMH79720.1"/>
    </source>
</evidence>
<keyword evidence="3" id="KW-1185">Reference proteome</keyword>
<sequence length="151" mass="15787">MVNLLVISAFLLASGLAAGATIPSIQVSNTNGSTENQANLYKRHDGGWGGGRGGSGGRGGGGPTMNIQMYMTSYYRDQINSVVIQPNCCYNLPNIDSSVLDGGSQGAGVITFCTGNNCGGNCVSSSRQNWLYPGNMQYDLGGRANSVYWSL</sequence>
<accession>A0A1R1PFE1</accession>
<comment type="caution">
    <text evidence="2">The sequence shown here is derived from an EMBL/GenBank/DDBJ whole genome shotgun (WGS) entry which is preliminary data.</text>
</comment>
<name>A0A1R1PFE1_ZANCU</name>
<keyword evidence="1" id="KW-0732">Signal</keyword>
<proteinExistence type="predicted"/>
<evidence type="ECO:0000256" key="1">
    <source>
        <dbReference type="SAM" id="SignalP"/>
    </source>
</evidence>
<organism evidence="2 3">
    <name type="scientific">Zancudomyces culisetae</name>
    <name type="common">Gut fungus</name>
    <name type="synonym">Smittium culisetae</name>
    <dbReference type="NCBI Taxonomy" id="1213189"/>
    <lineage>
        <taxon>Eukaryota</taxon>
        <taxon>Fungi</taxon>
        <taxon>Fungi incertae sedis</taxon>
        <taxon>Zoopagomycota</taxon>
        <taxon>Kickxellomycotina</taxon>
        <taxon>Harpellomycetes</taxon>
        <taxon>Harpellales</taxon>
        <taxon>Legeriomycetaceae</taxon>
        <taxon>Zancudomyces</taxon>
    </lineage>
</organism>
<evidence type="ECO:0000313" key="3">
    <source>
        <dbReference type="Proteomes" id="UP000188320"/>
    </source>
</evidence>
<dbReference type="Proteomes" id="UP000188320">
    <property type="component" value="Unassembled WGS sequence"/>
</dbReference>
<dbReference type="EMBL" id="LSSK01001440">
    <property type="protein sequence ID" value="OMH79720.1"/>
    <property type="molecule type" value="Genomic_DNA"/>
</dbReference>
<feature type="signal peptide" evidence="1">
    <location>
        <begin position="1"/>
        <end position="19"/>
    </location>
</feature>
<dbReference type="AlphaFoldDB" id="A0A1R1PFE1"/>
<gene>
    <name evidence="2" type="ORF">AX774_g6858</name>
</gene>
<protein>
    <submittedName>
        <fullName evidence="2">Uncharacterized protein</fullName>
    </submittedName>
</protein>